<organism evidence="4 5">
    <name type="scientific">Magallana gigas</name>
    <name type="common">Pacific oyster</name>
    <name type="synonym">Crassostrea gigas</name>
    <dbReference type="NCBI Taxonomy" id="29159"/>
    <lineage>
        <taxon>Eukaryota</taxon>
        <taxon>Metazoa</taxon>
        <taxon>Spiralia</taxon>
        <taxon>Lophotrochozoa</taxon>
        <taxon>Mollusca</taxon>
        <taxon>Bivalvia</taxon>
        <taxon>Autobranchia</taxon>
        <taxon>Pteriomorphia</taxon>
        <taxon>Ostreida</taxon>
        <taxon>Ostreoidea</taxon>
        <taxon>Ostreidae</taxon>
        <taxon>Magallana</taxon>
    </lineage>
</organism>
<evidence type="ECO:0000259" key="3">
    <source>
        <dbReference type="Pfam" id="PF20720"/>
    </source>
</evidence>
<feature type="chain" id="PRO_5036494346" description="Novel STAND NTPase 3 domain-containing protein" evidence="2">
    <location>
        <begin position="22"/>
        <end position="316"/>
    </location>
</feature>
<evidence type="ECO:0000313" key="5">
    <source>
        <dbReference type="Proteomes" id="UP000005408"/>
    </source>
</evidence>
<keyword evidence="1" id="KW-0812">Transmembrane</keyword>
<feature type="domain" description="Novel STAND NTPase 3" evidence="3">
    <location>
        <begin position="231"/>
        <end position="280"/>
    </location>
</feature>
<dbReference type="Pfam" id="PF20720">
    <property type="entry name" value="nSTAND3"/>
    <property type="match status" value="1"/>
</dbReference>
<dbReference type="EnsemblMetazoa" id="G7991.1">
    <property type="protein sequence ID" value="G7991.1:cds"/>
    <property type="gene ID" value="G7991"/>
</dbReference>
<evidence type="ECO:0000256" key="2">
    <source>
        <dbReference type="SAM" id="SignalP"/>
    </source>
</evidence>
<dbReference type="InterPro" id="IPR049050">
    <property type="entry name" value="nSTAND3"/>
</dbReference>
<keyword evidence="1" id="KW-0472">Membrane</keyword>
<keyword evidence="1" id="KW-1133">Transmembrane helix</keyword>
<protein>
    <recommendedName>
        <fullName evidence="3">Novel STAND NTPase 3 domain-containing protein</fullName>
    </recommendedName>
</protein>
<accession>A0A8W8P0M8</accession>
<keyword evidence="5" id="KW-1185">Reference proteome</keyword>
<sequence>MHTRVRLVIFGTFLSISFVLNERKKLDGYKFPVYSTPFCPRNESEWQNRSTDLNCNETNGYTCLPNEKLTELLEFCYIEPWIWIQEGYCLYLERKGSYVDSYSCLHFIQGCHNTSYQSIRIFENPACISLGNGCFLAEQSCKSSPKTTQHPITIEHGKIDLIWVVLLIGTMVFMSCFSILMLYLYRKKRVCQQRHYKESEMDLEQITPLKNEESQIYEAIFEQWKKEDSCFISTKASKKVEKYIKSENLVIVAGHSGSGKSAIIQHTALKYREQGWTVKRQIADCLLAAGSNKKETAEHEALTKVHSNRMAVYYMF</sequence>
<dbReference type="AlphaFoldDB" id="A0A8W8P0M8"/>
<feature type="signal peptide" evidence="2">
    <location>
        <begin position="1"/>
        <end position="21"/>
    </location>
</feature>
<keyword evidence="2" id="KW-0732">Signal</keyword>
<evidence type="ECO:0000313" key="4">
    <source>
        <dbReference type="EnsemblMetazoa" id="G7991.1:cds"/>
    </source>
</evidence>
<evidence type="ECO:0000256" key="1">
    <source>
        <dbReference type="SAM" id="Phobius"/>
    </source>
</evidence>
<feature type="transmembrane region" description="Helical" evidence="1">
    <location>
        <begin position="161"/>
        <end position="185"/>
    </location>
</feature>
<proteinExistence type="predicted"/>
<name>A0A8W8P0M8_MAGGI</name>
<dbReference type="Proteomes" id="UP000005408">
    <property type="component" value="Unassembled WGS sequence"/>
</dbReference>
<reference evidence="4" key="1">
    <citation type="submission" date="2022-08" db="UniProtKB">
        <authorList>
            <consortium name="EnsemblMetazoa"/>
        </authorList>
    </citation>
    <scope>IDENTIFICATION</scope>
    <source>
        <strain evidence="4">05x7-T-G4-1.051#20</strain>
    </source>
</reference>